<sequence>MFLQEKIKDINWYLVGSNFTILEIEVSSLQLVSECSRLRRNLVRGWSQYLRGSSCNFLHQF</sequence>
<dbReference type="AlphaFoldDB" id="A0A397IA97"/>
<gene>
    <name evidence="1" type="ORF">Glove_253g7</name>
</gene>
<reference evidence="1 2" key="1">
    <citation type="submission" date="2018-08" db="EMBL/GenBank/DDBJ databases">
        <title>Genome and evolution of the arbuscular mycorrhizal fungus Diversispora epigaea (formerly Glomus versiforme) and its bacterial endosymbionts.</title>
        <authorList>
            <person name="Sun X."/>
            <person name="Fei Z."/>
            <person name="Harrison M."/>
        </authorList>
    </citation>
    <scope>NUCLEOTIDE SEQUENCE [LARGE SCALE GENOMIC DNA]</scope>
    <source>
        <strain evidence="1 2">IT104</strain>
    </source>
</reference>
<evidence type="ECO:0000313" key="1">
    <source>
        <dbReference type="EMBL" id="RHZ71757.1"/>
    </source>
</evidence>
<dbReference type="Proteomes" id="UP000266861">
    <property type="component" value="Unassembled WGS sequence"/>
</dbReference>
<evidence type="ECO:0000313" key="2">
    <source>
        <dbReference type="Proteomes" id="UP000266861"/>
    </source>
</evidence>
<protein>
    <submittedName>
        <fullName evidence="1">Uncharacterized protein</fullName>
    </submittedName>
</protein>
<name>A0A397IA97_9GLOM</name>
<dbReference type="EMBL" id="PQFF01000232">
    <property type="protein sequence ID" value="RHZ71757.1"/>
    <property type="molecule type" value="Genomic_DNA"/>
</dbReference>
<comment type="caution">
    <text evidence="1">The sequence shown here is derived from an EMBL/GenBank/DDBJ whole genome shotgun (WGS) entry which is preliminary data.</text>
</comment>
<proteinExistence type="predicted"/>
<organism evidence="1 2">
    <name type="scientific">Diversispora epigaea</name>
    <dbReference type="NCBI Taxonomy" id="1348612"/>
    <lineage>
        <taxon>Eukaryota</taxon>
        <taxon>Fungi</taxon>
        <taxon>Fungi incertae sedis</taxon>
        <taxon>Mucoromycota</taxon>
        <taxon>Glomeromycotina</taxon>
        <taxon>Glomeromycetes</taxon>
        <taxon>Diversisporales</taxon>
        <taxon>Diversisporaceae</taxon>
        <taxon>Diversispora</taxon>
    </lineage>
</organism>
<accession>A0A397IA97</accession>
<keyword evidence="2" id="KW-1185">Reference proteome</keyword>